<evidence type="ECO:0000313" key="3">
    <source>
        <dbReference type="EMBL" id="WIA19034.1"/>
    </source>
</evidence>
<dbReference type="InterPro" id="IPR005527">
    <property type="entry name" value="MinE"/>
</dbReference>
<proteinExistence type="predicted"/>
<evidence type="ECO:0000256" key="1">
    <source>
        <dbReference type="SAM" id="Coils"/>
    </source>
</evidence>
<gene>
    <name evidence="3" type="ORF">OEZ85_003695</name>
</gene>
<sequence>MIPQATSTASSNWHGGSKANVACHHAPQLRSPGNSRSITRQQRVQPCHARRARSSGSRLQEGQAGIPYQQLQQAQPVPQPQQVEPAAGIPPPSNMQATVTLVPKKDASAALLRQQIPASTDADPLGKFLIKCKLAWNLFFPPQNEAPAAAAATPNLSPKELGKQRLQMILVADRCGLSPSSLVEMKRNTLAALADCMELEDLQDAHLRFTMTREGGTTYSMAVPILRPGPYTEEGDVVGQNRPPSSTGAGAAMAAAAAAAGAFYEAAEDAEEDYDDYEDDAIYDGEFVAVDDAAAAAAAAAAAPVGAVPDSWHRQQQQQPEQEELHLEAAAAELAAAEAAAAFELQEQQQQLEEQEELGAFKEQLKELLVEELVQDVEDLALQGDAAVTGSSAAAMLRGKSPTVSAAAAAAEGVVAAEAAMALPDAVAAGEAAAAGVLSEQELREVAEQEVQKLVGQQQGTASSAAADDAKEQQ</sequence>
<name>A0ABY8UCE4_TETOB</name>
<feature type="compositionally biased region" description="Polar residues" evidence="2">
    <location>
        <begin position="1"/>
        <end position="14"/>
    </location>
</feature>
<accession>A0ABY8UCE4</accession>
<feature type="coiled-coil region" evidence="1">
    <location>
        <begin position="327"/>
        <end position="365"/>
    </location>
</feature>
<protein>
    <recommendedName>
        <fullName evidence="5">Plastid lipid-associated protein/fibrillin conserved domain-containing protein</fullName>
    </recommendedName>
</protein>
<organism evidence="3 4">
    <name type="scientific">Tetradesmus obliquus</name>
    <name type="common">Green alga</name>
    <name type="synonym">Acutodesmus obliquus</name>
    <dbReference type="NCBI Taxonomy" id="3088"/>
    <lineage>
        <taxon>Eukaryota</taxon>
        <taxon>Viridiplantae</taxon>
        <taxon>Chlorophyta</taxon>
        <taxon>core chlorophytes</taxon>
        <taxon>Chlorophyceae</taxon>
        <taxon>CS clade</taxon>
        <taxon>Sphaeropleales</taxon>
        <taxon>Scenedesmaceae</taxon>
        <taxon>Tetradesmus</taxon>
    </lineage>
</organism>
<keyword evidence="1" id="KW-0175">Coiled coil</keyword>
<dbReference type="Pfam" id="PF03776">
    <property type="entry name" value="MinE"/>
    <property type="match status" value="1"/>
</dbReference>
<keyword evidence="4" id="KW-1185">Reference proteome</keyword>
<feature type="region of interest" description="Disordered" evidence="2">
    <location>
        <begin position="1"/>
        <end position="96"/>
    </location>
</feature>
<evidence type="ECO:0000313" key="4">
    <source>
        <dbReference type="Proteomes" id="UP001244341"/>
    </source>
</evidence>
<feature type="region of interest" description="Disordered" evidence="2">
    <location>
        <begin position="453"/>
        <end position="474"/>
    </location>
</feature>
<feature type="compositionally biased region" description="Low complexity" evidence="2">
    <location>
        <begin position="63"/>
        <end position="87"/>
    </location>
</feature>
<dbReference type="Proteomes" id="UP001244341">
    <property type="component" value="Chromosome 10b"/>
</dbReference>
<feature type="compositionally biased region" description="Polar residues" evidence="2">
    <location>
        <begin position="31"/>
        <end position="44"/>
    </location>
</feature>
<reference evidence="3 4" key="1">
    <citation type="submission" date="2023-05" db="EMBL/GenBank/DDBJ databases">
        <title>A 100% complete, gapless, phased diploid assembly of the Scenedesmus obliquus UTEX 3031 genome.</title>
        <authorList>
            <person name="Biondi T.C."/>
            <person name="Hanschen E.R."/>
            <person name="Kwon T."/>
            <person name="Eng W."/>
            <person name="Kruse C.P.S."/>
            <person name="Koehler S.I."/>
            <person name="Kunde Y."/>
            <person name="Gleasner C.D."/>
            <person name="You Mak K.T."/>
            <person name="Polle J."/>
            <person name="Hovde B.T."/>
            <person name="Starkenburg S.R."/>
        </authorList>
    </citation>
    <scope>NUCLEOTIDE SEQUENCE [LARGE SCALE GENOMIC DNA]</scope>
    <source>
        <strain evidence="3 4">DOE0152z</strain>
    </source>
</reference>
<evidence type="ECO:0000256" key="2">
    <source>
        <dbReference type="SAM" id="MobiDB-lite"/>
    </source>
</evidence>
<evidence type="ECO:0008006" key="5">
    <source>
        <dbReference type="Google" id="ProtNLM"/>
    </source>
</evidence>
<dbReference type="EMBL" id="CP126217">
    <property type="protein sequence ID" value="WIA19034.1"/>
    <property type="molecule type" value="Genomic_DNA"/>
</dbReference>